<keyword evidence="2" id="KW-1185">Reference proteome</keyword>
<sequence length="104" mass="11907">MYCIVYRFKLIEPTQATEARFVETWSGITDYLKRECKAHGSRLHQGEDGVFFAYAQWPSLEVFEASAAHEPKLEFVEMRLDWADLCEPTEVIFAGDLLADLSNG</sequence>
<reference evidence="1" key="1">
    <citation type="journal article" date="2014" name="Int. J. Syst. Evol. Microbiol.">
        <title>Complete genome of a new Firmicutes species belonging to the dominant human colonic microbiota ('Ruminococcus bicirculans') reveals two chromosomes and a selective capacity to utilize plant glucans.</title>
        <authorList>
            <consortium name="NISC Comparative Sequencing Program"/>
            <person name="Wegmann U."/>
            <person name="Louis P."/>
            <person name="Goesmann A."/>
            <person name="Henrissat B."/>
            <person name="Duncan S.H."/>
            <person name="Flint H.J."/>
        </authorList>
    </citation>
    <scope>NUCLEOTIDE SEQUENCE</scope>
    <source>
        <strain evidence="1">NBRC 108219</strain>
    </source>
</reference>
<evidence type="ECO:0000313" key="1">
    <source>
        <dbReference type="EMBL" id="GLQ24549.1"/>
    </source>
</evidence>
<dbReference type="Proteomes" id="UP001161391">
    <property type="component" value="Unassembled WGS sequence"/>
</dbReference>
<evidence type="ECO:0000313" key="2">
    <source>
        <dbReference type="Proteomes" id="UP001161391"/>
    </source>
</evidence>
<evidence type="ECO:0008006" key="3">
    <source>
        <dbReference type="Google" id="ProtNLM"/>
    </source>
</evidence>
<reference evidence="1" key="2">
    <citation type="submission" date="2023-01" db="EMBL/GenBank/DDBJ databases">
        <title>Draft genome sequence of Algimonas ampicilliniresistens strain NBRC 108219.</title>
        <authorList>
            <person name="Sun Q."/>
            <person name="Mori K."/>
        </authorList>
    </citation>
    <scope>NUCLEOTIDE SEQUENCE</scope>
    <source>
        <strain evidence="1">NBRC 108219</strain>
    </source>
</reference>
<proteinExistence type="predicted"/>
<dbReference type="InterPro" id="IPR011008">
    <property type="entry name" value="Dimeric_a/b-barrel"/>
</dbReference>
<dbReference type="Gene3D" id="3.30.70.100">
    <property type="match status" value="1"/>
</dbReference>
<organism evidence="1 2">
    <name type="scientific">Algimonas ampicilliniresistens</name>
    <dbReference type="NCBI Taxonomy" id="1298735"/>
    <lineage>
        <taxon>Bacteria</taxon>
        <taxon>Pseudomonadati</taxon>
        <taxon>Pseudomonadota</taxon>
        <taxon>Alphaproteobacteria</taxon>
        <taxon>Maricaulales</taxon>
        <taxon>Robiginitomaculaceae</taxon>
        <taxon>Algimonas</taxon>
    </lineage>
</organism>
<dbReference type="SUPFAM" id="SSF54909">
    <property type="entry name" value="Dimeric alpha+beta barrel"/>
    <property type="match status" value="1"/>
</dbReference>
<name>A0ABQ5VBZ7_9PROT</name>
<accession>A0ABQ5VBZ7</accession>
<dbReference type="EMBL" id="BSNK01000002">
    <property type="protein sequence ID" value="GLQ24549.1"/>
    <property type="molecule type" value="Genomic_DNA"/>
</dbReference>
<gene>
    <name evidence="1" type="ORF">GCM10007853_24230</name>
</gene>
<comment type="caution">
    <text evidence="1">The sequence shown here is derived from an EMBL/GenBank/DDBJ whole genome shotgun (WGS) entry which is preliminary data.</text>
</comment>
<protein>
    <recommendedName>
        <fullName evidence="3">Antibiotic biosynthesis monooxygenase</fullName>
    </recommendedName>
</protein>
<dbReference type="RefSeq" id="WP_284391096.1">
    <property type="nucleotide sequence ID" value="NZ_BSNK01000002.1"/>
</dbReference>